<feature type="compositionally biased region" description="Basic and acidic residues" evidence="1">
    <location>
        <begin position="375"/>
        <end position="384"/>
    </location>
</feature>
<proteinExistence type="predicted"/>
<feature type="compositionally biased region" description="Basic residues" evidence="1">
    <location>
        <begin position="324"/>
        <end position="337"/>
    </location>
</feature>
<feature type="chain" id="PRO_5045116334" evidence="2">
    <location>
        <begin position="23"/>
        <end position="402"/>
    </location>
</feature>
<feature type="compositionally biased region" description="Basic and acidic residues" evidence="1">
    <location>
        <begin position="391"/>
        <end position="402"/>
    </location>
</feature>
<protein>
    <submittedName>
        <fullName evidence="3">Uncharacterized protein</fullName>
    </submittedName>
</protein>
<keyword evidence="2" id="KW-0732">Signal</keyword>
<gene>
    <name evidence="3" type="ORF">ODALV1_LOCUS26647</name>
</gene>
<organism evidence="3 4">
    <name type="scientific">Orchesella dallaii</name>
    <dbReference type="NCBI Taxonomy" id="48710"/>
    <lineage>
        <taxon>Eukaryota</taxon>
        <taxon>Metazoa</taxon>
        <taxon>Ecdysozoa</taxon>
        <taxon>Arthropoda</taxon>
        <taxon>Hexapoda</taxon>
        <taxon>Collembola</taxon>
        <taxon>Entomobryomorpha</taxon>
        <taxon>Entomobryoidea</taxon>
        <taxon>Orchesellidae</taxon>
        <taxon>Orchesellinae</taxon>
        <taxon>Orchesella</taxon>
    </lineage>
</organism>
<evidence type="ECO:0000256" key="2">
    <source>
        <dbReference type="SAM" id="SignalP"/>
    </source>
</evidence>
<feature type="signal peptide" evidence="2">
    <location>
        <begin position="1"/>
        <end position="22"/>
    </location>
</feature>
<name>A0ABP1RVV9_9HEXA</name>
<feature type="region of interest" description="Disordered" evidence="1">
    <location>
        <begin position="324"/>
        <end position="402"/>
    </location>
</feature>
<keyword evidence="4" id="KW-1185">Reference proteome</keyword>
<evidence type="ECO:0000313" key="4">
    <source>
        <dbReference type="Proteomes" id="UP001642540"/>
    </source>
</evidence>
<evidence type="ECO:0000256" key="1">
    <source>
        <dbReference type="SAM" id="MobiDB-lite"/>
    </source>
</evidence>
<accession>A0ABP1RVV9</accession>
<reference evidence="3 4" key="1">
    <citation type="submission" date="2024-08" db="EMBL/GenBank/DDBJ databases">
        <authorList>
            <person name="Cucini C."/>
            <person name="Frati F."/>
        </authorList>
    </citation>
    <scope>NUCLEOTIDE SEQUENCE [LARGE SCALE GENOMIC DNA]</scope>
</reference>
<dbReference type="EMBL" id="CAXLJM020000112">
    <property type="protein sequence ID" value="CAL8136858.1"/>
    <property type="molecule type" value="Genomic_DNA"/>
</dbReference>
<sequence>MDSFSNLVTISAALMVFPVMECQLGVIYSPFVKLNDTPAFTDSYTQKDVQTMLEILVDDNINHVATWSVGAPSEPYQFNVTRYKSSSAVHTALAAAQLNKERNQRNLTIFQGLNINGRNGRWVNTEIEVGLEVAKEANKIYPGTVTAIIFPSFAEFDDLFEILEEIKYCSFRVKNNGMKFGARIRDCDNKIPGVDSNNSKAKLLQLFDFIICKNVHYLENQANTSANDVKIIKERIVGGILNVEKSLHRMGVDTQVILETGWVSHKGQPYKRERKLMGNYWEAIWEWASRDGRLVFMHEAFDSPWNKYWGGNYGLWSHLKKRNNSRSSYRRKGRKRNNTTIRIGPLELKQPSSTAKNQDFTKDLRQQNNFIELNTSREETDNTTRFRHSKVSNEQDRNLSTV</sequence>
<dbReference type="Proteomes" id="UP001642540">
    <property type="component" value="Unassembled WGS sequence"/>
</dbReference>
<evidence type="ECO:0000313" key="3">
    <source>
        <dbReference type="EMBL" id="CAL8136858.1"/>
    </source>
</evidence>
<comment type="caution">
    <text evidence="3">The sequence shown here is derived from an EMBL/GenBank/DDBJ whole genome shotgun (WGS) entry which is preliminary data.</text>
</comment>